<evidence type="ECO:0000259" key="1">
    <source>
        <dbReference type="SMART" id="SM00327"/>
    </source>
</evidence>
<dbReference type="PANTHER" id="PTHR30634">
    <property type="entry name" value="OUTER MEMBRANE LOLAB LIPOPROTEIN INSERTION APPARATUS"/>
    <property type="match status" value="1"/>
</dbReference>
<reference evidence="2" key="1">
    <citation type="submission" date="2020-07" db="EMBL/GenBank/DDBJ databases">
        <title>Huge and variable diversity of episymbiotic CPR bacteria and DPANN archaea in groundwater ecosystems.</title>
        <authorList>
            <person name="He C.Y."/>
            <person name="Keren R."/>
            <person name="Whittaker M."/>
            <person name="Farag I.F."/>
            <person name="Doudna J."/>
            <person name="Cate J.H.D."/>
            <person name="Banfield J.F."/>
        </authorList>
    </citation>
    <scope>NUCLEOTIDE SEQUENCE</scope>
    <source>
        <strain evidence="2">NC_groundwater_1586_Pr3_B-0.1um_66_15</strain>
    </source>
</reference>
<dbReference type="AlphaFoldDB" id="A0A933NZ98"/>
<dbReference type="InterPro" id="IPR050458">
    <property type="entry name" value="LolB"/>
</dbReference>
<feature type="domain" description="VWFA" evidence="1">
    <location>
        <begin position="215"/>
        <end position="371"/>
    </location>
</feature>
<dbReference type="InterPro" id="IPR008912">
    <property type="entry name" value="Uncharacterised_CoxE"/>
</dbReference>
<dbReference type="Proteomes" id="UP000782610">
    <property type="component" value="Unassembled WGS sequence"/>
</dbReference>
<dbReference type="SMART" id="SM00327">
    <property type="entry name" value="VWA"/>
    <property type="match status" value="1"/>
</dbReference>
<protein>
    <submittedName>
        <fullName evidence="2">VWA domain-containing protein</fullName>
    </submittedName>
</protein>
<comment type="caution">
    <text evidence="2">The sequence shown here is derived from an EMBL/GenBank/DDBJ whole genome shotgun (WGS) entry which is preliminary data.</text>
</comment>
<dbReference type="Gene3D" id="3.40.50.410">
    <property type="entry name" value="von Willebrand factor, type A domain"/>
    <property type="match status" value="1"/>
</dbReference>
<proteinExistence type="predicted"/>
<dbReference type="Pfam" id="PF05762">
    <property type="entry name" value="VWA_CoxE"/>
    <property type="match status" value="1"/>
</dbReference>
<dbReference type="SUPFAM" id="SSF53300">
    <property type="entry name" value="vWA-like"/>
    <property type="match status" value="1"/>
</dbReference>
<dbReference type="InterPro" id="IPR036465">
    <property type="entry name" value="vWFA_dom_sf"/>
</dbReference>
<dbReference type="EMBL" id="JACRAF010000030">
    <property type="protein sequence ID" value="MBI4922297.1"/>
    <property type="molecule type" value="Genomic_DNA"/>
</dbReference>
<dbReference type="InterPro" id="IPR002035">
    <property type="entry name" value="VWF_A"/>
</dbReference>
<sequence>MSDPVLLRRWRLALGRYAERSLPAEGMSGAEQRADRALDYLYARGMERRGLRRGKDVRGRTGSLDPSQLTPLGWLGELRDLFPQSVCETVQAHAIDNLGMRELLSDPEVLDALEPNKDLLKSLIAFKGAADPAMREKIREVTRKIVEDIVRKLRPLVEPALAGRPNRFRRSQLKSMQNFDWRATIRDNLKNWDAERGVIVADRLRFYGRSRRRLPWTIVLCVDQSGSMLASTIYAAVMASILTALPAVEVKLIVFDTSIVDLSSEAHDPVEVLMSVQLGGGTNIAGAMEYCETLITQPTRTVFVLVSDFEEGGSVSRMLAAARRMASARVTLLGLGALSDDAAAVYDRRMAERLVASGMQVAALTPDRFAEWIGSVIA</sequence>
<name>A0A933NZ98_9HYPH</name>
<dbReference type="PANTHER" id="PTHR30634:SF16">
    <property type="entry name" value="OUTER-MEMBRANE LIPOPROTEIN LOLB"/>
    <property type="match status" value="1"/>
</dbReference>
<evidence type="ECO:0000313" key="3">
    <source>
        <dbReference type="Proteomes" id="UP000782610"/>
    </source>
</evidence>
<gene>
    <name evidence="2" type="ORF">HY834_11150</name>
</gene>
<accession>A0A933NZ98</accession>
<evidence type="ECO:0000313" key="2">
    <source>
        <dbReference type="EMBL" id="MBI4922297.1"/>
    </source>
</evidence>
<organism evidence="2 3">
    <name type="scientific">Devosia nanyangense</name>
    <dbReference type="NCBI Taxonomy" id="1228055"/>
    <lineage>
        <taxon>Bacteria</taxon>
        <taxon>Pseudomonadati</taxon>
        <taxon>Pseudomonadota</taxon>
        <taxon>Alphaproteobacteria</taxon>
        <taxon>Hyphomicrobiales</taxon>
        <taxon>Devosiaceae</taxon>
        <taxon>Devosia</taxon>
    </lineage>
</organism>